<evidence type="ECO:0000256" key="1">
    <source>
        <dbReference type="RuleBase" id="RU361279"/>
    </source>
</evidence>
<comment type="cofactor">
    <cofactor evidence="1">
        <name>Mg(2+)</name>
        <dbReference type="ChEBI" id="CHEBI:18420"/>
    </cofactor>
</comment>
<dbReference type="EMBL" id="CP121106">
    <property type="protein sequence ID" value="WFL79080.1"/>
    <property type="molecule type" value="Genomic_DNA"/>
</dbReference>
<dbReference type="SUPFAM" id="SSF100950">
    <property type="entry name" value="NagB/RpiA/CoA transferase-like"/>
    <property type="match status" value="1"/>
</dbReference>
<organism evidence="2 3">
    <name type="scientific">Altererythrobacter arenosus</name>
    <dbReference type="NCBI Taxonomy" id="3032592"/>
    <lineage>
        <taxon>Bacteria</taxon>
        <taxon>Pseudomonadati</taxon>
        <taxon>Pseudomonadota</taxon>
        <taxon>Alphaproteobacteria</taxon>
        <taxon>Sphingomonadales</taxon>
        <taxon>Erythrobacteraceae</taxon>
        <taxon>Altererythrobacter</taxon>
    </lineage>
</organism>
<keyword evidence="1" id="KW-0067">ATP-binding</keyword>
<dbReference type="Gene3D" id="3.40.50.10420">
    <property type="entry name" value="NagB/RpiA/CoA transferase-like"/>
    <property type="match status" value="1"/>
</dbReference>
<comment type="similarity">
    <text evidence="1">Belongs to the 5-formyltetrahydrofolate cyclo-ligase family.</text>
</comment>
<evidence type="ECO:0000313" key="3">
    <source>
        <dbReference type="Proteomes" id="UP001215827"/>
    </source>
</evidence>
<dbReference type="Proteomes" id="UP001215827">
    <property type="component" value="Chromosome"/>
</dbReference>
<dbReference type="InterPro" id="IPR037171">
    <property type="entry name" value="NagB/RpiA_transferase-like"/>
</dbReference>
<keyword evidence="1" id="KW-0547">Nucleotide-binding</keyword>
<keyword evidence="1" id="KW-0479">Metal-binding</keyword>
<proteinExistence type="inferred from homology"/>
<sequence>MGSTRTVFATVEDKATLRKRLRAARKEHAASLPESMRGLVFRHPPAALIEMIPADAVIGLYRAMPGEAPATAYTQFFYERGHTVALPRIGRLDEPMQFHLHTDPLGESDLVEGTMRILQPADDAPKIAPDVLLMPLVGFTERGERLGQGGGFYDRWLADHPATIAIGMAWDCQLVEALPIEDHDQPLSAVVTPTRFYGPF</sequence>
<dbReference type="PIRSF" id="PIRSF006806">
    <property type="entry name" value="FTHF_cligase"/>
    <property type="match status" value="1"/>
</dbReference>
<comment type="catalytic activity">
    <reaction evidence="1">
        <text>(6S)-5-formyl-5,6,7,8-tetrahydrofolate + ATP = (6R)-5,10-methenyltetrahydrofolate + ADP + phosphate</text>
        <dbReference type="Rhea" id="RHEA:10488"/>
        <dbReference type="ChEBI" id="CHEBI:30616"/>
        <dbReference type="ChEBI" id="CHEBI:43474"/>
        <dbReference type="ChEBI" id="CHEBI:57455"/>
        <dbReference type="ChEBI" id="CHEBI:57457"/>
        <dbReference type="ChEBI" id="CHEBI:456216"/>
        <dbReference type="EC" id="6.3.3.2"/>
    </reaction>
</comment>
<dbReference type="NCBIfam" id="TIGR02727">
    <property type="entry name" value="MTHFS_bact"/>
    <property type="match status" value="1"/>
</dbReference>
<dbReference type="GO" id="GO:0030272">
    <property type="term" value="F:5-formyltetrahydrofolate cyclo-ligase activity"/>
    <property type="evidence" value="ECO:0007669"/>
    <property type="project" value="UniProtKB-EC"/>
</dbReference>
<dbReference type="PANTHER" id="PTHR23407:SF11">
    <property type="entry name" value="CHROMOSOME UNDETERMINED SCAFFOLD_24, WHOLE GENOME SHOTGUN SEQUENCE"/>
    <property type="match status" value="1"/>
</dbReference>
<dbReference type="InterPro" id="IPR024185">
    <property type="entry name" value="FTHF_cligase-like_sf"/>
</dbReference>
<dbReference type="InterPro" id="IPR002698">
    <property type="entry name" value="FTHF_cligase"/>
</dbReference>
<accession>A0ABY8FVP5</accession>
<gene>
    <name evidence="2" type="ORF">P7228_12875</name>
</gene>
<dbReference type="EC" id="6.3.3.2" evidence="1"/>
<protein>
    <recommendedName>
        <fullName evidence="1">5-formyltetrahydrofolate cyclo-ligase</fullName>
        <ecNumber evidence="1">6.3.3.2</ecNumber>
    </recommendedName>
</protein>
<evidence type="ECO:0000313" key="2">
    <source>
        <dbReference type="EMBL" id="WFL79080.1"/>
    </source>
</evidence>
<keyword evidence="3" id="KW-1185">Reference proteome</keyword>
<dbReference type="Pfam" id="PF01812">
    <property type="entry name" value="5-FTHF_cyc-lig"/>
    <property type="match status" value="1"/>
</dbReference>
<keyword evidence="2" id="KW-0436">Ligase</keyword>
<name>A0ABY8FVP5_9SPHN</name>
<dbReference type="PANTHER" id="PTHR23407">
    <property type="entry name" value="ATPASE INHIBITOR/5-FORMYLTETRAHYDROFOLATE CYCLO-LIGASE"/>
    <property type="match status" value="1"/>
</dbReference>
<keyword evidence="1" id="KW-0460">Magnesium</keyword>
<reference evidence="2 3" key="1">
    <citation type="submission" date="2023-03" db="EMBL/GenBank/DDBJ databases">
        <title>Altererythrobacter sp. CAU 1644 isolated from sand.</title>
        <authorList>
            <person name="Kim W."/>
        </authorList>
    </citation>
    <scope>NUCLEOTIDE SEQUENCE [LARGE SCALE GENOMIC DNA]</scope>
    <source>
        <strain evidence="2 3">CAU 1644</strain>
    </source>
</reference>